<feature type="compositionally biased region" description="Polar residues" evidence="1">
    <location>
        <begin position="182"/>
        <end position="192"/>
    </location>
</feature>
<gene>
    <name evidence="2" type="ORF">EV420DRAFT_1067320</name>
</gene>
<feature type="compositionally biased region" description="Pro residues" evidence="1">
    <location>
        <begin position="219"/>
        <end position="232"/>
    </location>
</feature>
<protein>
    <submittedName>
        <fullName evidence="2">Uncharacterized protein</fullName>
    </submittedName>
</protein>
<evidence type="ECO:0000313" key="2">
    <source>
        <dbReference type="EMBL" id="KAK0443126.1"/>
    </source>
</evidence>
<accession>A0AA39JJY2</accession>
<reference evidence="2" key="1">
    <citation type="submission" date="2023-06" db="EMBL/GenBank/DDBJ databases">
        <authorList>
            <consortium name="Lawrence Berkeley National Laboratory"/>
            <person name="Ahrendt S."/>
            <person name="Sahu N."/>
            <person name="Indic B."/>
            <person name="Wong-Bajracharya J."/>
            <person name="Merenyi Z."/>
            <person name="Ke H.-M."/>
            <person name="Monk M."/>
            <person name="Kocsube S."/>
            <person name="Drula E."/>
            <person name="Lipzen A."/>
            <person name="Balint B."/>
            <person name="Henrissat B."/>
            <person name="Andreopoulos B."/>
            <person name="Martin F.M."/>
            <person name="Harder C.B."/>
            <person name="Rigling D."/>
            <person name="Ford K.L."/>
            <person name="Foster G.D."/>
            <person name="Pangilinan J."/>
            <person name="Papanicolaou A."/>
            <person name="Barry K."/>
            <person name="LaButti K."/>
            <person name="Viragh M."/>
            <person name="Koriabine M."/>
            <person name="Yan M."/>
            <person name="Riley R."/>
            <person name="Champramary S."/>
            <person name="Plett K.L."/>
            <person name="Tsai I.J."/>
            <person name="Slot J."/>
            <person name="Sipos G."/>
            <person name="Plett J."/>
            <person name="Nagy L.G."/>
            <person name="Grigoriev I.V."/>
        </authorList>
    </citation>
    <scope>NUCLEOTIDE SEQUENCE</scope>
    <source>
        <strain evidence="2">CCBAS 213</strain>
    </source>
</reference>
<feature type="region of interest" description="Disordered" evidence="1">
    <location>
        <begin position="182"/>
        <end position="241"/>
    </location>
</feature>
<name>A0AA39JJY2_ARMTA</name>
<organism evidence="2 3">
    <name type="scientific">Armillaria tabescens</name>
    <name type="common">Ringless honey mushroom</name>
    <name type="synonym">Agaricus tabescens</name>
    <dbReference type="NCBI Taxonomy" id="1929756"/>
    <lineage>
        <taxon>Eukaryota</taxon>
        <taxon>Fungi</taxon>
        <taxon>Dikarya</taxon>
        <taxon>Basidiomycota</taxon>
        <taxon>Agaricomycotina</taxon>
        <taxon>Agaricomycetes</taxon>
        <taxon>Agaricomycetidae</taxon>
        <taxon>Agaricales</taxon>
        <taxon>Marasmiineae</taxon>
        <taxon>Physalacriaceae</taxon>
        <taxon>Desarmillaria</taxon>
    </lineage>
</organism>
<dbReference type="Proteomes" id="UP001175211">
    <property type="component" value="Unassembled WGS sequence"/>
</dbReference>
<dbReference type="GeneID" id="85349165"/>
<comment type="caution">
    <text evidence="2">The sequence shown here is derived from an EMBL/GenBank/DDBJ whole genome shotgun (WGS) entry which is preliminary data.</text>
</comment>
<evidence type="ECO:0000313" key="3">
    <source>
        <dbReference type="Proteomes" id="UP001175211"/>
    </source>
</evidence>
<dbReference type="RefSeq" id="XP_060324620.1">
    <property type="nucleotide sequence ID" value="XM_060465617.1"/>
</dbReference>
<sequence length="341" mass="36004">MSACHRAVSSAGTTLGLLFAPKATVGLGILIPFNFSSQEETRIAFPPTSRSRAKFCLNPSSPTSTSPSYSTASTCRICAAETVPYQDIGLDCSSSKAAFVDEVATTASKCRGVLDVGVFPTRLGEEPTLSISASGVIYKRYSGLGLGAPPTRNGIRICHSHSGTFPGWGEDDAMLDMSPTSPILQQISSPTSKPKRRTHKHPAGLGLGHPPSSSLCAASPPPSSSQPSPQPSSSPTSLESAGIGMLTSSFSISSDLCRLTSQPPLKLPPRQPQPRPRARFLSSKVPHLTVFKFTKRLLYTIPELSTSSLFQGHQHVIGKEACGKGKGSEGSMVRSFGRTLF</sequence>
<keyword evidence="3" id="KW-1185">Reference proteome</keyword>
<feature type="compositionally biased region" description="Basic residues" evidence="1">
    <location>
        <begin position="193"/>
        <end position="202"/>
    </location>
</feature>
<evidence type="ECO:0000256" key="1">
    <source>
        <dbReference type="SAM" id="MobiDB-lite"/>
    </source>
</evidence>
<dbReference type="AlphaFoldDB" id="A0AA39JJY2"/>
<dbReference type="EMBL" id="JAUEPS010000060">
    <property type="protein sequence ID" value="KAK0443126.1"/>
    <property type="molecule type" value="Genomic_DNA"/>
</dbReference>
<proteinExistence type="predicted"/>